<evidence type="ECO:0000313" key="3">
    <source>
        <dbReference type="Proteomes" id="UP000499080"/>
    </source>
</evidence>
<name>A0A4Y2LSH3_ARAVE</name>
<gene>
    <name evidence="2" type="ORF">AVEN_12150_1</name>
</gene>
<protein>
    <submittedName>
        <fullName evidence="2">Uncharacterized protein</fullName>
    </submittedName>
</protein>
<feature type="region of interest" description="Disordered" evidence="1">
    <location>
        <begin position="31"/>
        <end position="149"/>
    </location>
</feature>
<evidence type="ECO:0000313" key="2">
    <source>
        <dbReference type="EMBL" id="GBN16476.1"/>
    </source>
</evidence>
<proteinExistence type="predicted"/>
<feature type="compositionally biased region" description="Basic and acidic residues" evidence="1">
    <location>
        <begin position="111"/>
        <end position="141"/>
    </location>
</feature>
<dbReference type="EMBL" id="BGPR01006153">
    <property type="protein sequence ID" value="GBN16476.1"/>
    <property type="molecule type" value="Genomic_DNA"/>
</dbReference>
<organism evidence="2 3">
    <name type="scientific">Araneus ventricosus</name>
    <name type="common">Orbweaver spider</name>
    <name type="synonym">Epeira ventricosa</name>
    <dbReference type="NCBI Taxonomy" id="182803"/>
    <lineage>
        <taxon>Eukaryota</taxon>
        <taxon>Metazoa</taxon>
        <taxon>Ecdysozoa</taxon>
        <taxon>Arthropoda</taxon>
        <taxon>Chelicerata</taxon>
        <taxon>Arachnida</taxon>
        <taxon>Araneae</taxon>
        <taxon>Araneomorphae</taxon>
        <taxon>Entelegynae</taxon>
        <taxon>Araneoidea</taxon>
        <taxon>Araneidae</taxon>
        <taxon>Araneus</taxon>
    </lineage>
</organism>
<keyword evidence="3" id="KW-1185">Reference proteome</keyword>
<evidence type="ECO:0000256" key="1">
    <source>
        <dbReference type="SAM" id="MobiDB-lite"/>
    </source>
</evidence>
<accession>A0A4Y2LSH3</accession>
<dbReference type="AlphaFoldDB" id="A0A4Y2LSH3"/>
<sequence length="180" mass="20467">MTKSSRLIHESISLPTAAETFSITTKIRHEKVETEIPSSNYDSGEIDATSDLSTPRGDHLSSDLPVPKTSIPQEDFPPFPTMKEKMSRRTTKKLLSVHLTGSPVKNSLLMKQKEKDEKEEQRQQRQLKKVEVRNTKIDKPAKNRTKKMKIAKLQHDFKSSESHPDPYKPDNKACILCGEV</sequence>
<comment type="caution">
    <text evidence="2">The sequence shown here is derived from an EMBL/GenBank/DDBJ whole genome shotgun (WGS) entry which is preliminary data.</text>
</comment>
<dbReference type="Proteomes" id="UP000499080">
    <property type="component" value="Unassembled WGS sequence"/>
</dbReference>
<reference evidence="2 3" key="1">
    <citation type="journal article" date="2019" name="Sci. Rep.">
        <title>Orb-weaving spider Araneus ventricosus genome elucidates the spidroin gene catalogue.</title>
        <authorList>
            <person name="Kono N."/>
            <person name="Nakamura H."/>
            <person name="Ohtoshi R."/>
            <person name="Moran D.A.P."/>
            <person name="Shinohara A."/>
            <person name="Yoshida Y."/>
            <person name="Fujiwara M."/>
            <person name="Mori M."/>
            <person name="Tomita M."/>
            <person name="Arakawa K."/>
        </authorList>
    </citation>
    <scope>NUCLEOTIDE SEQUENCE [LARGE SCALE GENOMIC DNA]</scope>
</reference>